<name>A0A397AK78_APHAT</name>
<keyword evidence="2" id="KW-0812">Transmembrane</keyword>
<dbReference type="VEuPathDB" id="FungiDB:H257_16587"/>
<accession>A0A397AK78</accession>
<gene>
    <name evidence="3" type="ORF">DYB25_002581</name>
</gene>
<feature type="transmembrane region" description="Helical" evidence="2">
    <location>
        <begin position="190"/>
        <end position="212"/>
    </location>
</feature>
<evidence type="ECO:0000313" key="4">
    <source>
        <dbReference type="Proteomes" id="UP000266239"/>
    </source>
</evidence>
<dbReference type="Proteomes" id="UP000266239">
    <property type="component" value="Unassembled WGS sequence"/>
</dbReference>
<sequence length="406" mass="44778">MTVVGGGVLADGATTYCWASNASTTAAQVDVASFGVLGTGNGYTCPVWVSLNVNRTYATGAKPTISWALLMLDPSASSSWAAFALNPITQNVTTSQLFYCQADAEENCRPFRGAAKPLSSPIFAQSFQQQSASFSSVVELPSTPGTYIVFATTTLPTAVITSNRLDIALFTTITITGQVQAESSAASHTAMYVGVGVGAALLVLGIVLWCCITRRRMRRLEMELHRATFATSSLPRSVSSYRPNHHVRHDSHLHSLPKLSFSSHQHGGVARLSCEDGVDYALNRHPYHHQSPAIFELSPRQYHHHADVDFVLHPRLSASEYYYPQELPPPRDDVSHHHVHSNSLQYSVPRNSDHYTDVAFFPQDEDTVGDMYQYWRQQHPQPTTPSDSSTDYSTQPQYPLRYHGEC</sequence>
<reference evidence="3 4" key="1">
    <citation type="submission" date="2018-08" db="EMBL/GenBank/DDBJ databases">
        <title>Aphanomyces genome sequencing and annotation.</title>
        <authorList>
            <person name="Minardi D."/>
            <person name="Oidtmann B."/>
            <person name="Van Der Giezen M."/>
            <person name="Studholme D.J."/>
        </authorList>
    </citation>
    <scope>NUCLEOTIDE SEQUENCE [LARGE SCALE GENOMIC DNA]</scope>
    <source>
        <strain evidence="3 4">Yx</strain>
    </source>
</reference>
<evidence type="ECO:0000256" key="1">
    <source>
        <dbReference type="SAM" id="MobiDB-lite"/>
    </source>
</evidence>
<feature type="compositionally biased region" description="Low complexity" evidence="1">
    <location>
        <begin position="378"/>
        <end position="397"/>
    </location>
</feature>
<keyword evidence="2" id="KW-1133">Transmembrane helix</keyword>
<dbReference type="EMBL" id="QUTA01007554">
    <property type="protein sequence ID" value="RHY06595.1"/>
    <property type="molecule type" value="Genomic_DNA"/>
</dbReference>
<evidence type="ECO:0000256" key="2">
    <source>
        <dbReference type="SAM" id="Phobius"/>
    </source>
</evidence>
<dbReference type="AlphaFoldDB" id="A0A397AK78"/>
<feature type="region of interest" description="Disordered" evidence="1">
    <location>
        <begin position="378"/>
        <end position="406"/>
    </location>
</feature>
<keyword evidence="2" id="KW-0472">Membrane</keyword>
<comment type="caution">
    <text evidence="3">The sequence shown here is derived from an EMBL/GenBank/DDBJ whole genome shotgun (WGS) entry which is preliminary data.</text>
</comment>
<proteinExistence type="predicted"/>
<evidence type="ECO:0000313" key="3">
    <source>
        <dbReference type="EMBL" id="RHY06595.1"/>
    </source>
</evidence>
<protein>
    <submittedName>
        <fullName evidence="3">Uncharacterized protein</fullName>
    </submittedName>
</protein>
<organism evidence="3 4">
    <name type="scientific">Aphanomyces astaci</name>
    <name type="common">Crayfish plague agent</name>
    <dbReference type="NCBI Taxonomy" id="112090"/>
    <lineage>
        <taxon>Eukaryota</taxon>
        <taxon>Sar</taxon>
        <taxon>Stramenopiles</taxon>
        <taxon>Oomycota</taxon>
        <taxon>Saprolegniomycetes</taxon>
        <taxon>Saprolegniales</taxon>
        <taxon>Verrucalvaceae</taxon>
        <taxon>Aphanomyces</taxon>
    </lineage>
</organism>